<dbReference type="GO" id="GO:0005886">
    <property type="term" value="C:plasma membrane"/>
    <property type="evidence" value="ECO:0007669"/>
    <property type="project" value="UniProtKB-SubCell"/>
</dbReference>
<dbReference type="NCBIfam" id="TIGR01770">
    <property type="entry name" value="NDH_I_N"/>
    <property type="match status" value="1"/>
</dbReference>
<comment type="similarity">
    <text evidence="5">Belongs to the complex I subunit 2 family.</text>
</comment>
<evidence type="ECO:0000256" key="3">
    <source>
        <dbReference type="ARBA" id="ARBA00022989"/>
    </source>
</evidence>
<dbReference type="OrthoDB" id="9805769at2"/>
<comment type="catalytic activity">
    <reaction evidence="5">
        <text>a quinone + NADH + 5 H(+)(in) = a quinol + NAD(+) + 4 H(+)(out)</text>
        <dbReference type="Rhea" id="RHEA:57888"/>
        <dbReference type="ChEBI" id="CHEBI:15378"/>
        <dbReference type="ChEBI" id="CHEBI:24646"/>
        <dbReference type="ChEBI" id="CHEBI:57540"/>
        <dbReference type="ChEBI" id="CHEBI:57945"/>
        <dbReference type="ChEBI" id="CHEBI:132124"/>
    </reaction>
</comment>
<evidence type="ECO:0000256" key="6">
    <source>
        <dbReference type="RuleBase" id="RU000320"/>
    </source>
</evidence>
<evidence type="ECO:0000313" key="9">
    <source>
        <dbReference type="Proteomes" id="UP000319449"/>
    </source>
</evidence>
<keyword evidence="4 5" id="KW-0472">Membrane</keyword>
<feature type="transmembrane region" description="Helical" evidence="5">
    <location>
        <begin position="356"/>
        <end position="384"/>
    </location>
</feature>
<dbReference type="Proteomes" id="UP000319449">
    <property type="component" value="Unassembled WGS sequence"/>
</dbReference>
<keyword evidence="3 5" id="KW-1133">Transmembrane helix</keyword>
<dbReference type="EC" id="7.1.1.-" evidence="5"/>
<dbReference type="GO" id="GO:0042773">
    <property type="term" value="P:ATP synthesis coupled electron transport"/>
    <property type="evidence" value="ECO:0007669"/>
    <property type="project" value="InterPro"/>
</dbReference>
<evidence type="ECO:0000259" key="7">
    <source>
        <dbReference type="Pfam" id="PF00361"/>
    </source>
</evidence>
<feature type="transmembrane region" description="Helical" evidence="5">
    <location>
        <begin position="36"/>
        <end position="56"/>
    </location>
</feature>
<keyword evidence="9" id="KW-1185">Reference proteome</keyword>
<dbReference type="InterPro" id="IPR001750">
    <property type="entry name" value="ND/Mrp_TM"/>
</dbReference>
<dbReference type="EMBL" id="VLLN01000013">
    <property type="protein sequence ID" value="TWJ18879.1"/>
    <property type="molecule type" value="Genomic_DNA"/>
</dbReference>
<sequence>MTIADLWILMPLLLLAGGSLLILLLGAIVPGRYTTTVGVAVTLGAALWAVQSPPALLAPNLGLAATPFARFFTIFFSLTTATVLVLADRYNSRHGIAGEEFPATMLFAAFGMVTLSASVNFLTFFLGLEALTFAFYILVAIDLNRPASAEAGLKYLLLGAVAAAFIAFGIALIYTGSGSLAIDTAMRAAAGDNLLVRSGWGIMLIGLAFKASLVPAHLWTPDVYQGAPTPVTAFLAAASKGAAVVALLLLLTRLDTADFLRIPLGGLALLSMVVGNLAALRQENVKRLLAYSSIGQMGYVALALLAGKSGGYEASAFYAVAYGAMTITAFGALTVLDEGGSVERVDDLRGMGYKSPFAAGVLALALFSLAGIPPTAGFTGKFLIFAAVLRAGEFGLAVAGMLTAAVSVYFYLRVVVSLYLQPRNDSFTVPAATATESTVLALVSSLIVLLGVLPGGMLELAAKILR</sequence>
<accession>A0A562VLT0</accession>
<evidence type="ECO:0000256" key="5">
    <source>
        <dbReference type="HAMAP-Rule" id="MF_00445"/>
    </source>
</evidence>
<keyword evidence="5" id="KW-0830">Ubiquinone</keyword>
<comment type="subunit">
    <text evidence="5">NDH-1 is composed of 14 different subunits. Subunits NuoA, H, J, K, L, M, N constitute the membrane sector of the complex.</text>
</comment>
<dbReference type="PRINTS" id="PR01434">
    <property type="entry name" value="NADHDHGNASE5"/>
</dbReference>
<dbReference type="PANTHER" id="PTHR22773">
    <property type="entry name" value="NADH DEHYDROGENASE"/>
    <property type="match status" value="1"/>
</dbReference>
<reference evidence="8 9" key="1">
    <citation type="submission" date="2019-07" db="EMBL/GenBank/DDBJ databases">
        <title>Genomic Encyclopedia of Archaeal and Bacterial Type Strains, Phase II (KMG-II): from individual species to whole genera.</title>
        <authorList>
            <person name="Goeker M."/>
        </authorList>
    </citation>
    <scope>NUCLEOTIDE SEQUENCE [LARGE SCALE GENOMIC DNA]</scope>
    <source>
        <strain evidence="8 9">ATCC BAA-1139</strain>
    </source>
</reference>
<organism evidence="8 9">
    <name type="scientific">Geobacter argillaceus</name>
    <dbReference type="NCBI Taxonomy" id="345631"/>
    <lineage>
        <taxon>Bacteria</taxon>
        <taxon>Pseudomonadati</taxon>
        <taxon>Thermodesulfobacteriota</taxon>
        <taxon>Desulfuromonadia</taxon>
        <taxon>Geobacterales</taxon>
        <taxon>Geobacteraceae</taxon>
        <taxon>Geobacter</taxon>
    </lineage>
</organism>
<feature type="transmembrane region" description="Helical" evidence="5">
    <location>
        <begin position="396"/>
        <end position="420"/>
    </location>
</feature>
<keyword evidence="5" id="KW-1003">Cell membrane</keyword>
<feature type="transmembrane region" description="Helical" evidence="5">
    <location>
        <begin position="6"/>
        <end position="29"/>
    </location>
</feature>
<name>A0A562VLT0_9BACT</name>
<dbReference type="Pfam" id="PF00361">
    <property type="entry name" value="Proton_antipo_M"/>
    <property type="match status" value="1"/>
</dbReference>
<comment type="function">
    <text evidence="5">NDH-1 shuttles electrons from NADH, via FMN and iron-sulfur (Fe-S) centers, to quinones in the respiratory chain. The immediate electron acceptor for the enzyme in this species is believed to be ubiquinone. Couples the redox reaction to proton translocation (for every two electrons transferred, four hydrogen ions are translocated across the cytoplasmic membrane), and thus conserves the redox energy in a proton gradient.</text>
</comment>
<feature type="transmembrane region" description="Helical" evidence="5">
    <location>
        <begin position="108"/>
        <end position="141"/>
    </location>
</feature>
<dbReference type="RefSeq" id="WP_145022907.1">
    <property type="nucleotide sequence ID" value="NZ_VLLN01000013.1"/>
</dbReference>
<comment type="subcellular location">
    <subcellularLocation>
        <location evidence="5">Cell membrane</location>
        <topology evidence="5">Multi-pass membrane protein</topology>
    </subcellularLocation>
    <subcellularLocation>
        <location evidence="1">Endomembrane system</location>
        <topology evidence="1">Multi-pass membrane protein</topology>
    </subcellularLocation>
    <subcellularLocation>
        <location evidence="6">Membrane</location>
        <topology evidence="6">Multi-pass membrane protein</topology>
    </subcellularLocation>
</comment>
<evidence type="ECO:0000256" key="2">
    <source>
        <dbReference type="ARBA" id="ARBA00022692"/>
    </source>
</evidence>
<dbReference type="GO" id="GO:0012505">
    <property type="term" value="C:endomembrane system"/>
    <property type="evidence" value="ECO:0007669"/>
    <property type="project" value="UniProtKB-SubCell"/>
</dbReference>
<evidence type="ECO:0000313" key="8">
    <source>
        <dbReference type="EMBL" id="TWJ18879.1"/>
    </source>
</evidence>
<keyword evidence="2 5" id="KW-0812">Transmembrane</keyword>
<evidence type="ECO:0000256" key="1">
    <source>
        <dbReference type="ARBA" id="ARBA00004127"/>
    </source>
</evidence>
<feature type="transmembrane region" description="Helical" evidence="5">
    <location>
        <begin position="68"/>
        <end position="87"/>
    </location>
</feature>
<comment type="caution">
    <text evidence="8">The sequence shown here is derived from an EMBL/GenBank/DDBJ whole genome shotgun (WGS) entry which is preliminary data.</text>
</comment>
<keyword evidence="5" id="KW-0813">Transport</keyword>
<dbReference type="HAMAP" id="MF_00445">
    <property type="entry name" value="NDH1_NuoN_1"/>
    <property type="match status" value="1"/>
</dbReference>
<protein>
    <recommendedName>
        <fullName evidence="5">NADH-quinone oxidoreductase subunit N</fullName>
        <ecNumber evidence="5">7.1.1.-</ecNumber>
    </recommendedName>
    <alternativeName>
        <fullName evidence="5">NADH dehydrogenase I subunit N</fullName>
    </alternativeName>
    <alternativeName>
        <fullName evidence="5">NDH-1 subunit N</fullName>
    </alternativeName>
</protein>
<keyword evidence="5" id="KW-0874">Quinone</keyword>
<keyword evidence="5" id="KW-1278">Translocase</keyword>
<dbReference type="GO" id="GO:0048038">
    <property type="term" value="F:quinone binding"/>
    <property type="evidence" value="ECO:0007669"/>
    <property type="project" value="UniProtKB-KW"/>
</dbReference>
<keyword evidence="5" id="KW-0520">NAD</keyword>
<gene>
    <name evidence="5" type="primary">nuoN</name>
    <name evidence="8" type="ORF">JN12_02330</name>
</gene>
<proteinExistence type="inferred from homology"/>
<evidence type="ECO:0000256" key="4">
    <source>
        <dbReference type="ARBA" id="ARBA00023136"/>
    </source>
</evidence>
<feature type="transmembrane region" description="Helical" evidence="5">
    <location>
        <begin position="153"/>
        <end position="174"/>
    </location>
</feature>
<dbReference type="AlphaFoldDB" id="A0A562VLT0"/>
<feature type="transmembrane region" description="Helical" evidence="5">
    <location>
        <begin position="264"/>
        <end position="282"/>
    </location>
</feature>
<feature type="domain" description="NADH:quinone oxidoreductase/Mrp antiporter transmembrane" evidence="7">
    <location>
        <begin position="119"/>
        <end position="405"/>
    </location>
</feature>
<feature type="transmembrane region" description="Helical" evidence="5">
    <location>
        <begin position="440"/>
        <end position="462"/>
    </location>
</feature>
<feature type="transmembrane region" description="Helical" evidence="5">
    <location>
        <begin position="317"/>
        <end position="336"/>
    </location>
</feature>
<feature type="transmembrane region" description="Helical" evidence="5">
    <location>
        <begin position="194"/>
        <end position="213"/>
    </location>
</feature>
<dbReference type="GO" id="GO:0050136">
    <property type="term" value="F:NADH dehydrogenase (quinone) (non-electrogenic) activity"/>
    <property type="evidence" value="ECO:0007669"/>
    <property type="project" value="UniProtKB-UniRule"/>
</dbReference>
<feature type="transmembrane region" description="Helical" evidence="5">
    <location>
        <begin position="233"/>
        <end position="252"/>
    </location>
</feature>
<dbReference type="InterPro" id="IPR010096">
    <property type="entry name" value="NADH-Q_OxRdtase_suN/2"/>
</dbReference>
<dbReference type="GO" id="GO:0008137">
    <property type="term" value="F:NADH dehydrogenase (ubiquinone) activity"/>
    <property type="evidence" value="ECO:0007669"/>
    <property type="project" value="InterPro"/>
</dbReference>